<keyword evidence="1" id="KW-0969">Cilium</keyword>
<reference evidence="2" key="1">
    <citation type="submission" date="2016-10" db="EMBL/GenBank/DDBJ databases">
        <authorList>
            <person name="Varghese N."/>
            <person name="Submissions S."/>
        </authorList>
    </citation>
    <scope>NUCLEOTIDE SEQUENCE [LARGE SCALE GENOMIC DNA]</scope>
    <source>
        <strain evidence="2">CGMCC 1.3704</strain>
    </source>
</reference>
<organism evidence="1 2">
    <name type="scientific">Halobacillus dabanensis</name>
    <dbReference type="NCBI Taxonomy" id="240302"/>
    <lineage>
        <taxon>Bacteria</taxon>
        <taxon>Bacillati</taxon>
        <taxon>Bacillota</taxon>
        <taxon>Bacilli</taxon>
        <taxon>Bacillales</taxon>
        <taxon>Bacillaceae</taxon>
        <taxon>Halobacillus</taxon>
    </lineage>
</organism>
<dbReference type="Pfam" id="PF03646">
    <property type="entry name" value="FlaG"/>
    <property type="match status" value="1"/>
</dbReference>
<name>A0A1I3RGZ9_HALDA</name>
<proteinExistence type="predicted"/>
<keyword evidence="2" id="KW-1185">Reference proteome</keyword>
<keyword evidence="1" id="KW-0966">Cell projection</keyword>
<dbReference type="InterPro" id="IPR005186">
    <property type="entry name" value="FlaG"/>
</dbReference>
<dbReference type="AlphaFoldDB" id="A0A1I3RGZ9"/>
<gene>
    <name evidence="1" type="ORF">SAMN04487936_102240</name>
</gene>
<dbReference type="SUPFAM" id="SSF160214">
    <property type="entry name" value="FlaG-like"/>
    <property type="match status" value="1"/>
</dbReference>
<dbReference type="InterPro" id="IPR035924">
    <property type="entry name" value="FlaG-like_sf"/>
</dbReference>
<dbReference type="Gene3D" id="3.30.160.170">
    <property type="entry name" value="FlaG-like"/>
    <property type="match status" value="1"/>
</dbReference>
<dbReference type="RefSeq" id="WP_075035334.1">
    <property type="nucleotide sequence ID" value="NZ_FOSB01000002.1"/>
</dbReference>
<dbReference type="EMBL" id="FOSB01000002">
    <property type="protein sequence ID" value="SFJ45548.1"/>
    <property type="molecule type" value="Genomic_DNA"/>
</dbReference>
<dbReference type="PANTHER" id="PTHR37166:SF1">
    <property type="entry name" value="PROTEIN FLAG"/>
    <property type="match status" value="1"/>
</dbReference>
<evidence type="ECO:0000313" key="2">
    <source>
        <dbReference type="Proteomes" id="UP000183557"/>
    </source>
</evidence>
<protein>
    <submittedName>
        <fullName evidence="1">Flagellar protein FlaG</fullName>
    </submittedName>
</protein>
<sequence length="122" mass="14424">MDVRNLIPQTQLLQRNHLQLGDRSTVQKNESVKNERVKEDYKEYSTGNEKEKLKQASEDINEFFKAVHTSLRFQFHDKLEEYYVTIVDSDTEEIVKEIPPKKMLDMYASIAERLGFIVDEKI</sequence>
<keyword evidence="1" id="KW-0282">Flagellum</keyword>
<accession>A0A1I3RGZ9</accession>
<evidence type="ECO:0000313" key="1">
    <source>
        <dbReference type="EMBL" id="SFJ45548.1"/>
    </source>
</evidence>
<dbReference type="NCBIfam" id="NF005834">
    <property type="entry name" value="PRK07738.1"/>
    <property type="match status" value="1"/>
</dbReference>
<dbReference type="Proteomes" id="UP000183557">
    <property type="component" value="Unassembled WGS sequence"/>
</dbReference>
<dbReference type="PANTHER" id="PTHR37166">
    <property type="entry name" value="PROTEIN FLAG"/>
    <property type="match status" value="1"/>
</dbReference>